<dbReference type="CDD" id="cd05382">
    <property type="entry name" value="CAP_GAPR1-like"/>
    <property type="match status" value="1"/>
</dbReference>
<dbReference type="InterPro" id="IPR034113">
    <property type="entry name" value="SCP_GAPR1-like"/>
</dbReference>
<dbReference type="Pfam" id="PF00188">
    <property type="entry name" value="CAP"/>
    <property type="match status" value="1"/>
</dbReference>
<reference evidence="2 3" key="1">
    <citation type="journal article" date="2017" name="Nat. Ecol. Evol.">
        <title>Scallop genome provides insights into evolution of bilaterian karyotype and development.</title>
        <authorList>
            <person name="Wang S."/>
            <person name="Zhang J."/>
            <person name="Jiao W."/>
            <person name="Li J."/>
            <person name="Xun X."/>
            <person name="Sun Y."/>
            <person name="Guo X."/>
            <person name="Huan P."/>
            <person name="Dong B."/>
            <person name="Zhang L."/>
            <person name="Hu X."/>
            <person name="Sun X."/>
            <person name="Wang J."/>
            <person name="Zhao C."/>
            <person name="Wang Y."/>
            <person name="Wang D."/>
            <person name="Huang X."/>
            <person name="Wang R."/>
            <person name="Lv J."/>
            <person name="Li Y."/>
            <person name="Zhang Z."/>
            <person name="Liu B."/>
            <person name="Lu W."/>
            <person name="Hui Y."/>
            <person name="Liang J."/>
            <person name="Zhou Z."/>
            <person name="Hou R."/>
            <person name="Li X."/>
            <person name="Liu Y."/>
            <person name="Li H."/>
            <person name="Ning X."/>
            <person name="Lin Y."/>
            <person name="Zhao L."/>
            <person name="Xing Q."/>
            <person name="Dou J."/>
            <person name="Li Y."/>
            <person name="Mao J."/>
            <person name="Guo H."/>
            <person name="Dou H."/>
            <person name="Li T."/>
            <person name="Mu C."/>
            <person name="Jiang W."/>
            <person name="Fu Q."/>
            <person name="Fu X."/>
            <person name="Miao Y."/>
            <person name="Liu J."/>
            <person name="Yu Q."/>
            <person name="Li R."/>
            <person name="Liao H."/>
            <person name="Li X."/>
            <person name="Kong Y."/>
            <person name="Jiang Z."/>
            <person name="Chourrout D."/>
            <person name="Li R."/>
            <person name="Bao Z."/>
        </authorList>
    </citation>
    <scope>NUCLEOTIDE SEQUENCE [LARGE SCALE GENOMIC DNA]</scope>
    <source>
        <strain evidence="2 3">PY_sf001</strain>
    </source>
</reference>
<name>A0A210R114_MIZYE</name>
<dbReference type="InterPro" id="IPR014044">
    <property type="entry name" value="CAP_dom"/>
</dbReference>
<dbReference type="Proteomes" id="UP000242188">
    <property type="component" value="Unassembled WGS sequence"/>
</dbReference>
<dbReference type="OrthoDB" id="337038at2759"/>
<dbReference type="InterPro" id="IPR001283">
    <property type="entry name" value="CRISP-related"/>
</dbReference>
<dbReference type="FunFam" id="3.40.33.10:FF:000010">
    <property type="entry name" value="Predicted protein"/>
    <property type="match status" value="1"/>
</dbReference>
<evidence type="ECO:0000259" key="1">
    <source>
        <dbReference type="SMART" id="SM00198"/>
    </source>
</evidence>
<accession>A0A210R114</accession>
<proteinExistence type="predicted"/>
<dbReference type="PANTHER" id="PTHR10334">
    <property type="entry name" value="CYSTEINE-RICH SECRETORY PROTEIN-RELATED"/>
    <property type="match status" value="1"/>
</dbReference>
<sequence>MALMSVGAAQRVLSKIVAGKNRVFRRQLIDAHNALRGYHGSPKLAEVDDLTRDAQMWADIIAEKGFTQYSELPGRGESIALLDTNGLELDGGDVSKLWYNERDQFEFNDPKWRKATMNFTQMIWKSSTDVGVGVAKVKDKDKCVVVAQYRPVGNGNRPGEFRKNVPASK</sequence>
<organism evidence="2 3">
    <name type="scientific">Mizuhopecten yessoensis</name>
    <name type="common">Japanese scallop</name>
    <name type="synonym">Patinopecten yessoensis</name>
    <dbReference type="NCBI Taxonomy" id="6573"/>
    <lineage>
        <taxon>Eukaryota</taxon>
        <taxon>Metazoa</taxon>
        <taxon>Spiralia</taxon>
        <taxon>Lophotrochozoa</taxon>
        <taxon>Mollusca</taxon>
        <taxon>Bivalvia</taxon>
        <taxon>Autobranchia</taxon>
        <taxon>Pteriomorphia</taxon>
        <taxon>Pectinida</taxon>
        <taxon>Pectinoidea</taxon>
        <taxon>Pectinidae</taxon>
        <taxon>Mizuhopecten</taxon>
    </lineage>
</organism>
<dbReference type="InterPro" id="IPR035940">
    <property type="entry name" value="CAP_sf"/>
</dbReference>
<dbReference type="AlphaFoldDB" id="A0A210R114"/>
<dbReference type="SUPFAM" id="SSF55797">
    <property type="entry name" value="PR-1-like"/>
    <property type="match status" value="1"/>
</dbReference>
<feature type="domain" description="SCP" evidence="1">
    <location>
        <begin position="23"/>
        <end position="157"/>
    </location>
</feature>
<evidence type="ECO:0000313" key="3">
    <source>
        <dbReference type="Proteomes" id="UP000242188"/>
    </source>
</evidence>
<dbReference type="EMBL" id="NEDP02000942">
    <property type="protein sequence ID" value="OWF54669.1"/>
    <property type="molecule type" value="Genomic_DNA"/>
</dbReference>
<protein>
    <submittedName>
        <fullName evidence="2">Golgi-associated plant pathogenesis-related protein 1</fullName>
    </submittedName>
</protein>
<keyword evidence="3" id="KW-1185">Reference proteome</keyword>
<dbReference type="SMART" id="SM00198">
    <property type="entry name" value="SCP"/>
    <property type="match status" value="1"/>
</dbReference>
<evidence type="ECO:0000313" key="2">
    <source>
        <dbReference type="EMBL" id="OWF54669.1"/>
    </source>
</evidence>
<comment type="caution">
    <text evidence="2">The sequence shown here is derived from an EMBL/GenBank/DDBJ whole genome shotgun (WGS) entry which is preliminary data.</text>
</comment>
<dbReference type="Gene3D" id="3.40.33.10">
    <property type="entry name" value="CAP"/>
    <property type="match status" value="1"/>
</dbReference>
<gene>
    <name evidence="2" type="ORF">KP79_PYT04393</name>
</gene>